<feature type="non-terminal residue" evidence="2">
    <location>
        <position position="1"/>
    </location>
</feature>
<gene>
    <name evidence="2" type="ORF">g.12422</name>
    <name evidence="3" type="ORF">g.12423</name>
</gene>
<dbReference type="EMBL" id="GDKF01004426">
    <property type="protein sequence ID" value="JAT74196.1"/>
    <property type="molecule type" value="Transcribed_RNA"/>
</dbReference>
<proteinExistence type="predicted"/>
<dbReference type="EMBL" id="GDKF01001023">
    <property type="protein sequence ID" value="JAT77599.1"/>
    <property type="molecule type" value="Transcribed_RNA"/>
</dbReference>
<dbReference type="Gene3D" id="3.90.190.10">
    <property type="entry name" value="Protein tyrosine phosphatase superfamily"/>
    <property type="match status" value="1"/>
</dbReference>
<dbReference type="InterPro" id="IPR029021">
    <property type="entry name" value="Prot-tyrosine_phosphatase-like"/>
</dbReference>
<dbReference type="GO" id="GO:0016787">
    <property type="term" value="F:hydrolase activity"/>
    <property type="evidence" value="ECO:0007669"/>
    <property type="project" value="UniProtKB-ARBA"/>
</dbReference>
<dbReference type="InterPro" id="IPR016130">
    <property type="entry name" value="Tyr_Pase_AS"/>
</dbReference>
<evidence type="ECO:0000259" key="1">
    <source>
        <dbReference type="PROSITE" id="PS50056"/>
    </source>
</evidence>
<dbReference type="PANTHER" id="PTHR47216">
    <property type="match status" value="1"/>
</dbReference>
<dbReference type="PANTHER" id="PTHR47216:SF4">
    <property type="entry name" value="OS01G0859400 PROTEIN"/>
    <property type="match status" value="1"/>
</dbReference>
<dbReference type="PROSITE" id="PS50056">
    <property type="entry name" value="TYR_PHOSPHATASE_2"/>
    <property type="match status" value="1"/>
</dbReference>
<accession>A0A1D2A4N4</accession>
<protein>
    <recommendedName>
        <fullName evidence="1">Tyrosine specific protein phosphatases domain-containing protein</fullName>
    </recommendedName>
</protein>
<organism evidence="2">
    <name type="scientific">Auxenochlorella protothecoides</name>
    <name type="common">Green microalga</name>
    <name type="synonym">Chlorella protothecoides</name>
    <dbReference type="NCBI Taxonomy" id="3075"/>
    <lineage>
        <taxon>Eukaryota</taxon>
        <taxon>Viridiplantae</taxon>
        <taxon>Chlorophyta</taxon>
        <taxon>core chlorophytes</taxon>
        <taxon>Trebouxiophyceae</taxon>
        <taxon>Chlorellales</taxon>
        <taxon>Chlorellaceae</taxon>
        <taxon>Auxenochlorella</taxon>
    </lineage>
</organism>
<dbReference type="InterPro" id="IPR000387">
    <property type="entry name" value="Tyr_Pase_dom"/>
</dbReference>
<dbReference type="AlphaFoldDB" id="A0A1D2A4N4"/>
<evidence type="ECO:0000313" key="3">
    <source>
        <dbReference type="EMBL" id="JAT77599.1"/>
    </source>
</evidence>
<sequence>LLYHRAIRNVQEFFHLYKYLSALELFRVWREDWPPVSVSGCQPRNLQWPTAPSSFEDWETMHLSGVVGGASLGPALLAYAGRSTLPKAATLVLWHAAGAGLLVALAASSHLARHTTGMLGKTPHGSLKPLNLALFWPYHAALRTKLGLQRQLSSEPIWNRVTADYYIGAWPSEEALVPAAQLAVLDVTCELPLQVAAPAYLALPTWDTHCPTVEQIEAGVAWSERQVAAGRGVLVHCAHGHGRSAAMLAAILIARGDAADVAGAVAMLVAARPRVRLNARQQAGLAAWLAARKGRQ</sequence>
<dbReference type="PROSITE" id="PS00383">
    <property type="entry name" value="TYR_PHOSPHATASE_1"/>
    <property type="match status" value="1"/>
</dbReference>
<dbReference type="SUPFAM" id="SSF52799">
    <property type="entry name" value="(Phosphotyrosine protein) phosphatases II"/>
    <property type="match status" value="1"/>
</dbReference>
<feature type="domain" description="Tyrosine specific protein phosphatases" evidence="1">
    <location>
        <begin position="214"/>
        <end position="283"/>
    </location>
</feature>
<name>A0A1D2A4N4_AUXPR</name>
<reference evidence="2" key="1">
    <citation type="submission" date="2015-08" db="EMBL/GenBank/DDBJ databases">
        <authorList>
            <person name="Babu N.S."/>
            <person name="Beckwith C.J."/>
            <person name="Beseler K.G."/>
            <person name="Brison A."/>
            <person name="Carone J.V."/>
            <person name="Caskin T.P."/>
            <person name="Diamond M."/>
            <person name="Durham M.E."/>
            <person name="Foxe J.M."/>
            <person name="Go M."/>
            <person name="Henderson B.A."/>
            <person name="Jones I.B."/>
            <person name="McGettigan J.A."/>
            <person name="Micheletti S.J."/>
            <person name="Nasrallah M.E."/>
            <person name="Ortiz D."/>
            <person name="Piller C.R."/>
            <person name="Privatt S.R."/>
            <person name="Schneider S.L."/>
            <person name="Sharp S."/>
            <person name="Smith T.C."/>
            <person name="Stanton J.D."/>
            <person name="Ullery H.E."/>
            <person name="Wilson R.J."/>
            <person name="Serrano M.G."/>
            <person name="Buck G."/>
            <person name="Lee V."/>
            <person name="Wang Y."/>
            <person name="Carvalho R."/>
            <person name="Voegtly L."/>
            <person name="Shi R."/>
            <person name="Duckworth R."/>
            <person name="Johnson A."/>
            <person name="Loviza R."/>
            <person name="Walstead R."/>
            <person name="Shah Z."/>
            <person name="Kiflezghi M."/>
            <person name="Wade K."/>
            <person name="Ball S.L."/>
            <person name="Bradley K.W."/>
            <person name="Asai D.J."/>
            <person name="Bowman C.A."/>
            <person name="Russell D.A."/>
            <person name="Pope W.H."/>
            <person name="Jacobs-Sera D."/>
            <person name="Hendrix R.W."/>
            <person name="Hatfull G.F."/>
        </authorList>
    </citation>
    <scope>NUCLEOTIDE SEQUENCE</scope>
</reference>
<dbReference type="Pfam" id="PF22785">
    <property type="entry name" value="Tc-R-P"/>
    <property type="match status" value="1"/>
</dbReference>
<evidence type="ECO:0000313" key="2">
    <source>
        <dbReference type="EMBL" id="JAT74196.1"/>
    </source>
</evidence>